<evidence type="ECO:0000256" key="1">
    <source>
        <dbReference type="ARBA" id="ARBA00004141"/>
    </source>
</evidence>
<comment type="caution">
    <text evidence="11">The sequence shown here is derived from an EMBL/GenBank/DDBJ whole genome shotgun (WGS) entry which is preliminary data.</text>
</comment>
<dbReference type="InterPro" id="IPR002543">
    <property type="entry name" value="FtsK_dom"/>
</dbReference>
<dbReference type="SUPFAM" id="SSF52540">
    <property type="entry name" value="P-loop containing nucleoside triphosphate hydrolases"/>
    <property type="match status" value="1"/>
</dbReference>
<dbReference type="SUPFAM" id="SSF46785">
    <property type="entry name" value="Winged helix' DNA-binding domain"/>
    <property type="match status" value="1"/>
</dbReference>
<dbReference type="RefSeq" id="WP_204464749.1">
    <property type="nucleotide sequence ID" value="NZ_JAFBCV010000002.1"/>
</dbReference>
<dbReference type="CDD" id="cd01127">
    <property type="entry name" value="TrwB_TraG_TraD_VirD4"/>
    <property type="match status" value="1"/>
</dbReference>
<keyword evidence="9" id="KW-0812">Transmembrane</keyword>
<dbReference type="InterPro" id="IPR018541">
    <property type="entry name" value="Ftsk_gamma"/>
</dbReference>
<feature type="transmembrane region" description="Helical" evidence="9">
    <location>
        <begin position="49"/>
        <end position="71"/>
    </location>
</feature>
<gene>
    <name evidence="11" type="ORF">JOC54_000937</name>
</gene>
<feature type="compositionally biased region" description="Basic and acidic residues" evidence="8">
    <location>
        <begin position="266"/>
        <end position="282"/>
    </location>
</feature>
<dbReference type="EMBL" id="JAFBCV010000002">
    <property type="protein sequence ID" value="MBM7837706.1"/>
    <property type="molecule type" value="Genomic_DNA"/>
</dbReference>
<evidence type="ECO:0000256" key="7">
    <source>
        <dbReference type="PROSITE-ProRule" id="PRU00289"/>
    </source>
</evidence>
<evidence type="ECO:0000256" key="2">
    <source>
        <dbReference type="ARBA" id="ARBA00006474"/>
    </source>
</evidence>
<feature type="compositionally biased region" description="Basic and acidic residues" evidence="8">
    <location>
        <begin position="213"/>
        <end position="224"/>
    </location>
</feature>
<evidence type="ECO:0000313" key="11">
    <source>
        <dbReference type="EMBL" id="MBM7837706.1"/>
    </source>
</evidence>
<feature type="transmembrane region" description="Helical" evidence="9">
    <location>
        <begin position="20"/>
        <end position="37"/>
    </location>
</feature>
<evidence type="ECO:0000313" key="12">
    <source>
        <dbReference type="Proteomes" id="UP001179280"/>
    </source>
</evidence>
<dbReference type="Gene3D" id="3.30.980.40">
    <property type="match status" value="1"/>
</dbReference>
<feature type="transmembrane region" description="Helical" evidence="9">
    <location>
        <begin position="151"/>
        <end position="174"/>
    </location>
</feature>
<keyword evidence="9" id="KW-0472">Membrane</keyword>
<feature type="domain" description="FtsK" evidence="10">
    <location>
        <begin position="441"/>
        <end position="637"/>
    </location>
</feature>
<name>A0ABS2SR88_9BACI</name>
<evidence type="ECO:0000259" key="10">
    <source>
        <dbReference type="PROSITE" id="PS50901"/>
    </source>
</evidence>
<keyword evidence="4" id="KW-0159">Chromosome partition</keyword>
<dbReference type="PANTHER" id="PTHR22683">
    <property type="entry name" value="SPORULATION PROTEIN RELATED"/>
    <property type="match status" value="1"/>
</dbReference>
<dbReference type="InterPro" id="IPR041027">
    <property type="entry name" value="FtsK_alpha"/>
</dbReference>
<dbReference type="Pfam" id="PF17854">
    <property type="entry name" value="FtsK_alpha"/>
    <property type="match status" value="1"/>
</dbReference>
<dbReference type="Gene3D" id="3.40.50.300">
    <property type="entry name" value="P-loop containing nucleotide triphosphate hydrolases"/>
    <property type="match status" value="1"/>
</dbReference>
<dbReference type="SMART" id="SM00843">
    <property type="entry name" value="Ftsk_gamma"/>
    <property type="match status" value="1"/>
</dbReference>
<evidence type="ECO:0000256" key="3">
    <source>
        <dbReference type="ARBA" id="ARBA00022741"/>
    </source>
</evidence>
<sequence length="778" mass="86111">MAKRKKRKKNQWKSQLTYELLGLGLLVVAVVTLGRLGSVGEALVRLFRFFLGEWFVLLALGFLFVALYIMVKRKKPKLWTRQLSGIYTIFLALAIIGHVSLFRELSLSDAITDQSVIRGTWALFWQELTTGQSEDLGGGMIGAIGYAVSHFLFASAGTYLLCIILVIIGIILISGRSLSDILGKVYRRTYLFISDFITSTWKDVGEWRNQARSKMEDERKEKQERTKKKAAVMDNPRSAEEEVYQDELQEEPEIVDFTQHEVPAVEKQDAPKQTHQPAKEEVDTNSEEIDMLPTQSIDDQATNEAYQLPEMDLLLTPEKPDQKTEKQQLTSNARKLEKTLESFGVKVRVSKVHLGPAVTKYEVHPNIGVKVSKIVNLADDLALALAAKDIRIEAPIPGKSAVGIEVPNQEVAIVSLKEVLSGAIDRKDEVLSVGLGRDISGEPVLAPLNKMPHLLVAGATGSGKSVCINGIITSILMKAKPHEVKLMMIDPKMVELNVYNGIPHLLTPVVTEPKKASQALKKVVAEMERRYDLFSHSGTRNMEGYNELIRRQNEQNEAKQAVLPYIVVIVDELADLMMVASGDVEDSIARLAQMARAAGIHMIIATQRPSVDVITGVIKANIPSRIAFGVSSQTDSRTILDSGGAEKLLGRGDMLYLPMGATKPTRIQGAFLSDSEVEKIVDYVISQQKAQYVEEMIPSTEQTSSAPPEDELYSDAVDLVIEIGTASVSMLQRRFRIGYTRAARIIDEMEARGVVGPYEGSKPREVLIGNRTDEEATS</sequence>
<comment type="subcellular location">
    <subcellularLocation>
        <location evidence="1">Membrane</location>
        <topology evidence="1">Multi-pass membrane protein</topology>
    </subcellularLocation>
</comment>
<dbReference type="Pfam" id="PF01580">
    <property type="entry name" value="FtsK_SpoIIIE"/>
    <property type="match status" value="1"/>
</dbReference>
<dbReference type="Proteomes" id="UP001179280">
    <property type="component" value="Unassembled WGS sequence"/>
</dbReference>
<accession>A0ABS2SR88</accession>
<keyword evidence="12" id="KW-1185">Reference proteome</keyword>
<proteinExistence type="inferred from homology"/>
<evidence type="ECO:0000256" key="9">
    <source>
        <dbReference type="SAM" id="Phobius"/>
    </source>
</evidence>
<evidence type="ECO:0000256" key="4">
    <source>
        <dbReference type="ARBA" id="ARBA00022829"/>
    </source>
</evidence>
<evidence type="ECO:0000256" key="8">
    <source>
        <dbReference type="SAM" id="MobiDB-lite"/>
    </source>
</evidence>
<keyword evidence="9" id="KW-1133">Transmembrane helix</keyword>
<dbReference type="InterPro" id="IPR027417">
    <property type="entry name" value="P-loop_NTPase"/>
</dbReference>
<dbReference type="PROSITE" id="PS50901">
    <property type="entry name" value="FTSK"/>
    <property type="match status" value="1"/>
</dbReference>
<organism evidence="11 12">
    <name type="scientific">Shouchella xiaoxiensis</name>
    <dbReference type="NCBI Taxonomy" id="766895"/>
    <lineage>
        <taxon>Bacteria</taxon>
        <taxon>Bacillati</taxon>
        <taxon>Bacillota</taxon>
        <taxon>Bacilli</taxon>
        <taxon>Bacillales</taxon>
        <taxon>Bacillaceae</taxon>
        <taxon>Shouchella</taxon>
    </lineage>
</organism>
<feature type="region of interest" description="Disordered" evidence="8">
    <location>
        <begin position="266"/>
        <end position="287"/>
    </location>
</feature>
<feature type="binding site" evidence="7">
    <location>
        <begin position="458"/>
        <end position="465"/>
    </location>
    <ligand>
        <name>ATP</name>
        <dbReference type="ChEBI" id="CHEBI:30616"/>
    </ligand>
</feature>
<dbReference type="InterPro" id="IPR003593">
    <property type="entry name" value="AAA+_ATPase"/>
</dbReference>
<dbReference type="InterPro" id="IPR036390">
    <property type="entry name" value="WH_DNA-bd_sf"/>
</dbReference>
<keyword evidence="3 7" id="KW-0547">Nucleotide-binding</keyword>
<dbReference type="SMART" id="SM00382">
    <property type="entry name" value="AAA"/>
    <property type="match status" value="1"/>
</dbReference>
<evidence type="ECO:0000256" key="6">
    <source>
        <dbReference type="ARBA" id="ARBA00023125"/>
    </source>
</evidence>
<dbReference type="Gene3D" id="1.10.10.10">
    <property type="entry name" value="Winged helix-like DNA-binding domain superfamily/Winged helix DNA-binding domain"/>
    <property type="match status" value="1"/>
</dbReference>
<protein>
    <submittedName>
        <fullName evidence="11">S-DNA-T family DNA segregation ATPase FtsK/SpoIIIE</fullName>
    </submittedName>
</protein>
<comment type="similarity">
    <text evidence="2">Belongs to the FtsK/SpoIIIE/SftA family.</text>
</comment>
<keyword evidence="6" id="KW-0238">DNA-binding</keyword>
<evidence type="ECO:0000256" key="5">
    <source>
        <dbReference type="ARBA" id="ARBA00022840"/>
    </source>
</evidence>
<reference evidence="11" key="1">
    <citation type="submission" date="2021-01" db="EMBL/GenBank/DDBJ databases">
        <title>Genomic Encyclopedia of Type Strains, Phase IV (KMG-IV): sequencing the most valuable type-strain genomes for metagenomic binning, comparative biology and taxonomic classification.</title>
        <authorList>
            <person name="Goeker M."/>
        </authorList>
    </citation>
    <scope>NUCLEOTIDE SEQUENCE</scope>
    <source>
        <strain evidence="11">DSM 21943</strain>
    </source>
</reference>
<dbReference type="InterPro" id="IPR036388">
    <property type="entry name" value="WH-like_DNA-bd_sf"/>
</dbReference>
<keyword evidence="5 7" id="KW-0067">ATP-binding</keyword>
<dbReference type="InterPro" id="IPR050206">
    <property type="entry name" value="FtsK/SpoIIIE/SftA"/>
</dbReference>
<dbReference type="PANTHER" id="PTHR22683:SF41">
    <property type="entry name" value="DNA TRANSLOCASE FTSK"/>
    <property type="match status" value="1"/>
</dbReference>
<dbReference type="Pfam" id="PF09397">
    <property type="entry name" value="FtsK_gamma"/>
    <property type="match status" value="1"/>
</dbReference>
<feature type="transmembrane region" description="Helical" evidence="9">
    <location>
        <begin position="83"/>
        <end position="102"/>
    </location>
</feature>
<feature type="region of interest" description="Disordered" evidence="8">
    <location>
        <begin position="211"/>
        <end position="240"/>
    </location>
</feature>